<name>A0A2M6WBA8_9BACT</name>
<evidence type="ECO:0000313" key="3">
    <source>
        <dbReference type="Proteomes" id="UP000231464"/>
    </source>
</evidence>
<comment type="caution">
    <text evidence="2">The sequence shown here is derived from an EMBL/GenBank/DDBJ whole genome shotgun (WGS) entry which is preliminary data.</text>
</comment>
<dbReference type="Proteomes" id="UP000231464">
    <property type="component" value="Unassembled WGS sequence"/>
</dbReference>
<sequence>MNNESQTQWYYKIVYFFIANQVLFKRLAVVLLILINIALFWFAGVRLVNYSADTKNYQQILTELTALDTSLEKYRDTHKPFDLEIISVDKISLGDNKYDLVAKLSNPNLNWLADLQYAFIVDGLMLDWQSTFILPGESKYFFKFNYYSLNYPVSMELKLGANNWQRIKAKDLSRVLQEIVIGEPESLAQNNYTEIKFSAENLSHFNFWQVGWQVVAYNGAYPVAINYVTIDKFLSGQKRTVSAAWNYNFGVPSKIEIIPDINIYNDKNYFKSDAPAVNLIRGARDEK</sequence>
<keyword evidence="1" id="KW-1133">Transmembrane helix</keyword>
<evidence type="ECO:0000313" key="2">
    <source>
        <dbReference type="EMBL" id="PIT90072.1"/>
    </source>
</evidence>
<gene>
    <name evidence="2" type="ORF">COU23_00520</name>
</gene>
<accession>A0A2M6WBA8</accession>
<organism evidence="2 3">
    <name type="scientific">Candidatus Kuenenbacteria bacterium CG10_big_fil_rev_8_21_14_0_10_36_11</name>
    <dbReference type="NCBI Taxonomy" id="1974618"/>
    <lineage>
        <taxon>Bacteria</taxon>
        <taxon>Candidatus Kueneniibacteriota</taxon>
    </lineage>
</organism>
<feature type="transmembrane region" description="Helical" evidence="1">
    <location>
        <begin position="27"/>
        <end position="48"/>
    </location>
</feature>
<proteinExistence type="predicted"/>
<dbReference type="AlphaFoldDB" id="A0A2M6WBA8"/>
<keyword evidence="1" id="KW-0812">Transmembrane</keyword>
<dbReference type="EMBL" id="PFBP01000007">
    <property type="protein sequence ID" value="PIT90072.1"/>
    <property type="molecule type" value="Genomic_DNA"/>
</dbReference>
<keyword evidence="1" id="KW-0472">Membrane</keyword>
<protein>
    <submittedName>
        <fullName evidence="2">Uncharacterized protein</fullName>
    </submittedName>
</protein>
<reference evidence="3" key="1">
    <citation type="submission" date="2017-09" db="EMBL/GenBank/DDBJ databases">
        <title>Depth-based differentiation of microbial function through sediment-hosted aquifers and enrichment of novel symbionts in the deep terrestrial subsurface.</title>
        <authorList>
            <person name="Probst A.J."/>
            <person name="Ladd B."/>
            <person name="Jarett J.K."/>
            <person name="Geller-Mcgrath D.E."/>
            <person name="Sieber C.M.K."/>
            <person name="Emerson J.B."/>
            <person name="Anantharaman K."/>
            <person name="Thomas B.C."/>
            <person name="Malmstrom R."/>
            <person name="Stieglmeier M."/>
            <person name="Klingl A."/>
            <person name="Woyke T."/>
            <person name="Ryan C.M."/>
            <person name="Banfield J.F."/>
        </authorList>
    </citation>
    <scope>NUCLEOTIDE SEQUENCE [LARGE SCALE GENOMIC DNA]</scope>
</reference>
<evidence type="ECO:0000256" key="1">
    <source>
        <dbReference type="SAM" id="Phobius"/>
    </source>
</evidence>